<dbReference type="InterPro" id="IPR022137">
    <property type="entry name" value="Znf_prot_DUF3669"/>
</dbReference>
<dbReference type="PANTHER" id="PTHR40780:SF2">
    <property type="entry name" value="DUF3669 DOMAIN-CONTAINING PROTEIN"/>
    <property type="match status" value="1"/>
</dbReference>
<dbReference type="RefSeq" id="XP_073555891.1">
    <property type="nucleotide sequence ID" value="XM_073705576.1"/>
</dbReference>
<comment type="caution">
    <text evidence="2">The sequence shown here is derived from an EMBL/GenBank/DDBJ whole genome shotgun (WGS) entry which is preliminary data.</text>
</comment>
<dbReference type="PANTHER" id="PTHR40780">
    <property type="entry name" value="DUF3669 DOMAIN-CONTAINING PROTEIN"/>
    <property type="match status" value="1"/>
</dbReference>
<dbReference type="Proteomes" id="UP001642720">
    <property type="component" value="Unassembled WGS sequence"/>
</dbReference>
<feature type="domain" description="DUF3669" evidence="1">
    <location>
        <begin position="300"/>
        <end position="363"/>
    </location>
</feature>
<proteinExistence type="predicted"/>
<gene>
    <name evidence="2" type="ORF">CCMA1212_008443</name>
</gene>
<evidence type="ECO:0000259" key="1">
    <source>
        <dbReference type="Pfam" id="PF12417"/>
    </source>
</evidence>
<sequence length="396" mass="44255">MEKTLPLEHQLPILCSSARDSRGKSPVTLGGSELQLDQTLSLNTLRRSTDEPQRRCNCKIGAGACGAVFAQDEEKPLAAKLAKTNDDQLWNDYKMHNRIKAQFDNHGFTNIRIPQVYYFVPPDDAYTRFFSQRPQLAEAASKVCNLGTSILVSERILPLPERARTLLIKAYCPPHVKEAALRDDANRDCLVRPYLGSMQGKTGGQGRFFSLRNFKLHLNQMVDLQLDVEAMAGRMGVAMAIMHWAAWTDARDVEFVLGSSSEEASAHLSAKEVSRLHEPVYTGPASHNKDGFFHQRATKMWLLDFNQVQSITMDEDGVAKAVEAARVNDPYLPRPLGEATVEKQVWDAFEKAYTKAAGAILEGNAGRLRLPGLFIRGLVEAEEQRRMRAQRASDEV</sequence>
<dbReference type="GeneID" id="300580026"/>
<dbReference type="Pfam" id="PF12417">
    <property type="entry name" value="DUF3669"/>
    <property type="match status" value="1"/>
</dbReference>
<name>A0ABY2GUR5_9HYPO</name>
<organism evidence="2 3">
    <name type="scientific">Trichoderma ghanense</name>
    <dbReference type="NCBI Taxonomy" id="65468"/>
    <lineage>
        <taxon>Eukaryota</taxon>
        <taxon>Fungi</taxon>
        <taxon>Dikarya</taxon>
        <taxon>Ascomycota</taxon>
        <taxon>Pezizomycotina</taxon>
        <taxon>Sordariomycetes</taxon>
        <taxon>Hypocreomycetidae</taxon>
        <taxon>Hypocreales</taxon>
        <taxon>Hypocreaceae</taxon>
        <taxon>Trichoderma</taxon>
    </lineage>
</organism>
<accession>A0ABY2GUR5</accession>
<protein>
    <recommendedName>
        <fullName evidence="1">DUF3669 domain-containing protein</fullName>
    </recommendedName>
</protein>
<keyword evidence="3" id="KW-1185">Reference proteome</keyword>
<dbReference type="EMBL" id="PPTA01000013">
    <property type="protein sequence ID" value="TFA99689.1"/>
    <property type="molecule type" value="Genomic_DNA"/>
</dbReference>
<evidence type="ECO:0000313" key="2">
    <source>
        <dbReference type="EMBL" id="TFA99689.1"/>
    </source>
</evidence>
<reference evidence="2 3" key="1">
    <citation type="submission" date="2018-01" db="EMBL/GenBank/DDBJ databases">
        <title>Genome characterization of the sugarcane-associated fungus Trichoderma ghanense CCMA-1212 and their application in lignocelulose bioconversion.</title>
        <authorList>
            <person name="Steindorff A.S."/>
            <person name="Mendes T.D."/>
            <person name="Vilela E.S.D."/>
            <person name="Rodrigues D.S."/>
            <person name="Formighieri E.F."/>
            <person name="Melo I.S."/>
            <person name="Favaro L.C.L."/>
        </authorList>
    </citation>
    <scope>NUCLEOTIDE SEQUENCE [LARGE SCALE GENOMIC DNA]</scope>
    <source>
        <strain evidence="2 3">CCMA-1212</strain>
    </source>
</reference>
<evidence type="ECO:0000313" key="3">
    <source>
        <dbReference type="Proteomes" id="UP001642720"/>
    </source>
</evidence>